<evidence type="ECO:0000313" key="3">
    <source>
        <dbReference type="Proteomes" id="UP001217089"/>
    </source>
</evidence>
<protein>
    <submittedName>
        <fullName evidence="2">Uncharacterized protein</fullName>
    </submittedName>
</protein>
<feature type="region of interest" description="Disordered" evidence="1">
    <location>
        <begin position="71"/>
        <end position="93"/>
    </location>
</feature>
<dbReference type="Proteomes" id="UP001217089">
    <property type="component" value="Unassembled WGS sequence"/>
</dbReference>
<keyword evidence="3" id="KW-1185">Reference proteome</keyword>
<evidence type="ECO:0000256" key="1">
    <source>
        <dbReference type="SAM" id="MobiDB-lite"/>
    </source>
</evidence>
<name>A0ABQ9FM21_TEGGR</name>
<gene>
    <name evidence="2" type="ORF">KUTeg_003405</name>
</gene>
<dbReference type="EMBL" id="JARBDR010000214">
    <property type="protein sequence ID" value="KAJ8318314.1"/>
    <property type="molecule type" value="Genomic_DNA"/>
</dbReference>
<organism evidence="2 3">
    <name type="scientific">Tegillarca granosa</name>
    <name type="common">Malaysian cockle</name>
    <name type="synonym">Anadara granosa</name>
    <dbReference type="NCBI Taxonomy" id="220873"/>
    <lineage>
        <taxon>Eukaryota</taxon>
        <taxon>Metazoa</taxon>
        <taxon>Spiralia</taxon>
        <taxon>Lophotrochozoa</taxon>
        <taxon>Mollusca</taxon>
        <taxon>Bivalvia</taxon>
        <taxon>Autobranchia</taxon>
        <taxon>Pteriomorphia</taxon>
        <taxon>Arcoida</taxon>
        <taxon>Arcoidea</taxon>
        <taxon>Arcidae</taxon>
        <taxon>Tegillarca</taxon>
    </lineage>
</organism>
<accession>A0ABQ9FM21</accession>
<sequence length="93" mass="10630">MDFKQPTPPKVRAVFQTTRKKKTLASHGFDVEHDNRSTDSAGSFLIEKEPIEKPLKLDKRHIKKRITKKSKIETSSDEDIEKDGSDCEMITSV</sequence>
<evidence type="ECO:0000313" key="2">
    <source>
        <dbReference type="EMBL" id="KAJ8318314.1"/>
    </source>
</evidence>
<proteinExistence type="predicted"/>
<reference evidence="2 3" key="1">
    <citation type="submission" date="2022-12" db="EMBL/GenBank/DDBJ databases">
        <title>Chromosome-level genome of Tegillarca granosa.</title>
        <authorList>
            <person name="Kim J."/>
        </authorList>
    </citation>
    <scope>NUCLEOTIDE SEQUENCE [LARGE SCALE GENOMIC DNA]</scope>
    <source>
        <strain evidence="2">Teg-2019</strain>
        <tissue evidence="2">Adductor muscle</tissue>
    </source>
</reference>
<comment type="caution">
    <text evidence="2">The sequence shown here is derived from an EMBL/GenBank/DDBJ whole genome shotgun (WGS) entry which is preliminary data.</text>
</comment>